<dbReference type="EMBL" id="FCOB02000003">
    <property type="protein sequence ID" value="SAK48133.1"/>
    <property type="molecule type" value="Genomic_DNA"/>
</dbReference>
<comment type="caution">
    <text evidence="1">The sequence shown here is derived from an EMBL/GenBank/DDBJ whole genome shotgun (WGS) entry which is preliminary data.</text>
</comment>
<keyword evidence="2" id="KW-1185">Reference proteome</keyword>
<reference evidence="1" key="1">
    <citation type="submission" date="2016-01" db="EMBL/GenBank/DDBJ databases">
        <authorList>
            <person name="Peeters C."/>
        </authorList>
    </citation>
    <scope>NUCLEOTIDE SEQUENCE [LARGE SCALE GENOMIC DNA]</scope>
    <source>
        <strain evidence="1">LMG 29326</strain>
    </source>
</reference>
<organism evidence="1 2">
    <name type="scientific">Caballeronia ptereochthonis</name>
    <dbReference type="NCBI Taxonomy" id="1777144"/>
    <lineage>
        <taxon>Bacteria</taxon>
        <taxon>Pseudomonadati</taxon>
        <taxon>Pseudomonadota</taxon>
        <taxon>Betaproteobacteria</taxon>
        <taxon>Burkholderiales</taxon>
        <taxon>Burkholderiaceae</taxon>
        <taxon>Caballeronia</taxon>
    </lineage>
</organism>
<dbReference type="Proteomes" id="UP000054978">
    <property type="component" value="Unassembled WGS sequence"/>
</dbReference>
<protein>
    <submittedName>
        <fullName evidence="1">Uncharacterized protein</fullName>
    </submittedName>
</protein>
<evidence type="ECO:0000313" key="1">
    <source>
        <dbReference type="EMBL" id="SAK48133.1"/>
    </source>
</evidence>
<accession>A0A157ZRJ7</accession>
<gene>
    <name evidence="1" type="ORF">AWB83_00965</name>
</gene>
<evidence type="ECO:0000313" key="2">
    <source>
        <dbReference type="Proteomes" id="UP000054978"/>
    </source>
</evidence>
<dbReference type="AlphaFoldDB" id="A0A157ZRJ7"/>
<proteinExistence type="predicted"/>
<name>A0A157ZRJ7_9BURK</name>
<sequence length="43" mass="5318">MKQRPRIYYSESQKALMWDRWRKGETFEYLGAPWPILSDPSLW</sequence>